<dbReference type="OrthoDB" id="1450066at2"/>
<proteinExistence type="predicted"/>
<dbReference type="InterPro" id="IPR007791">
    <property type="entry name" value="DjlA_N"/>
</dbReference>
<reference evidence="3" key="1">
    <citation type="submission" date="2016-10" db="EMBL/GenBank/DDBJ databases">
        <authorList>
            <person name="Varghese N."/>
            <person name="Submissions S."/>
        </authorList>
    </citation>
    <scope>NUCLEOTIDE SEQUENCE [LARGE SCALE GENOMIC DNA]</scope>
    <source>
        <strain evidence="3">DSM 16471</strain>
    </source>
</reference>
<dbReference type="Proteomes" id="UP000198990">
    <property type="component" value="Unassembled WGS sequence"/>
</dbReference>
<name>A0A1H7RIN5_9FLAO</name>
<keyword evidence="3" id="KW-1185">Reference proteome</keyword>
<dbReference type="AlphaFoldDB" id="A0A1H7RIN5"/>
<dbReference type="SUPFAM" id="SSF158682">
    <property type="entry name" value="TerB-like"/>
    <property type="match status" value="1"/>
</dbReference>
<dbReference type="Pfam" id="PF05099">
    <property type="entry name" value="TerB"/>
    <property type="match status" value="1"/>
</dbReference>
<feature type="domain" description="Co-chaperone DjlA N-terminal" evidence="1">
    <location>
        <begin position="49"/>
        <end position="103"/>
    </location>
</feature>
<gene>
    <name evidence="2" type="ORF">SAMN04488008_104299</name>
</gene>
<evidence type="ECO:0000313" key="3">
    <source>
        <dbReference type="Proteomes" id="UP000198990"/>
    </source>
</evidence>
<dbReference type="InterPro" id="IPR029024">
    <property type="entry name" value="TerB-like"/>
</dbReference>
<dbReference type="CDD" id="cd07177">
    <property type="entry name" value="terB_like"/>
    <property type="match status" value="1"/>
</dbReference>
<protein>
    <submittedName>
        <fullName evidence="2">Uncharacterized conserved protein, tellurite resistance protein B (TerB) family</fullName>
    </submittedName>
</protein>
<evidence type="ECO:0000313" key="2">
    <source>
        <dbReference type="EMBL" id="SEL59868.1"/>
    </source>
</evidence>
<sequence>MKFDISEKLAMVNVIDSVIVADGEVHKGEIDALSKLMEIIDFDSNFLIQARTIDTEQSIVILNGMPQEKKDRLVKILEDVALSDGFFHEKENDVINHIHKSIGNV</sequence>
<dbReference type="RefSeq" id="WP_143057811.1">
    <property type="nucleotide sequence ID" value="NZ_FNZN01000004.1"/>
</dbReference>
<organism evidence="2 3">
    <name type="scientific">Maribacter orientalis</name>
    <dbReference type="NCBI Taxonomy" id="228957"/>
    <lineage>
        <taxon>Bacteria</taxon>
        <taxon>Pseudomonadati</taxon>
        <taxon>Bacteroidota</taxon>
        <taxon>Flavobacteriia</taxon>
        <taxon>Flavobacteriales</taxon>
        <taxon>Flavobacteriaceae</taxon>
        <taxon>Maribacter</taxon>
    </lineage>
</organism>
<dbReference type="EMBL" id="FNZN01000004">
    <property type="protein sequence ID" value="SEL59868.1"/>
    <property type="molecule type" value="Genomic_DNA"/>
</dbReference>
<dbReference type="Gene3D" id="1.10.3680.10">
    <property type="entry name" value="TerB-like"/>
    <property type="match status" value="1"/>
</dbReference>
<dbReference type="STRING" id="228957.SAMN04488008_104299"/>
<evidence type="ECO:0000259" key="1">
    <source>
        <dbReference type="Pfam" id="PF05099"/>
    </source>
</evidence>
<accession>A0A1H7RIN5</accession>